<dbReference type="InterPro" id="IPR050327">
    <property type="entry name" value="Proton-linked_MCT"/>
</dbReference>
<dbReference type="Gene3D" id="1.20.1250.20">
    <property type="entry name" value="MFS general substrate transporter like domains"/>
    <property type="match status" value="1"/>
</dbReference>
<dbReference type="InterPro" id="IPR036259">
    <property type="entry name" value="MFS_trans_sf"/>
</dbReference>
<dbReference type="GO" id="GO:0016020">
    <property type="term" value="C:membrane"/>
    <property type="evidence" value="ECO:0007669"/>
    <property type="project" value="UniProtKB-SubCell"/>
</dbReference>
<name>A0A8K0WYG8_9PEZI</name>
<evidence type="ECO:0000256" key="3">
    <source>
        <dbReference type="SAM" id="MobiDB-lite"/>
    </source>
</evidence>
<dbReference type="SUPFAM" id="SSF103473">
    <property type="entry name" value="MFS general substrate transporter"/>
    <property type="match status" value="1"/>
</dbReference>
<feature type="transmembrane region" description="Helical" evidence="4">
    <location>
        <begin position="258"/>
        <end position="280"/>
    </location>
</feature>
<dbReference type="OrthoDB" id="2213137at2759"/>
<keyword evidence="4" id="KW-0812">Transmembrane</keyword>
<dbReference type="Pfam" id="PF07690">
    <property type="entry name" value="MFS_1"/>
    <property type="match status" value="1"/>
</dbReference>
<gene>
    <name evidence="5" type="ORF">B0T11DRAFT_360083</name>
</gene>
<feature type="transmembrane region" description="Helical" evidence="4">
    <location>
        <begin position="152"/>
        <end position="178"/>
    </location>
</feature>
<feature type="region of interest" description="Disordered" evidence="3">
    <location>
        <begin position="1"/>
        <end position="43"/>
    </location>
</feature>
<dbReference type="PANTHER" id="PTHR11360:SF130">
    <property type="entry name" value="MAJOR FACILITATOR SUPERFAMILY (MFS) PROFILE DOMAIN-CONTAINING PROTEIN-RELATED"/>
    <property type="match status" value="1"/>
</dbReference>
<feature type="transmembrane region" description="Helical" evidence="4">
    <location>
        <begin position="127"/>
        <end position="146"/>
    </location>
</feature>
<feature type="transmembrane region" description="Helical" evidence="4">
    <location>
        <begin position="98"/>
        <end position="120"/>
    </location>
</feature>
<keyword evidence="6" id="KW-1185">Reference proteome</keyword>
<keyword evidence="4" id="KW-0472">Membrane</keyword>
<comment type="subcellular location">
    <subcellularLocation>
        <location evidence="1">Membrane</location>
        <topology evidence="1">Multi-pass membrane protein</topology>
    </subcellularLocation>
</comment>
<feature type="transmembrane region" description="Helical" evidence="4">
    <location>
        <begin position="387"/>
        <end position="408"/>
    </location>
</feature>
<dbReference type="AlphaFoldDB" id="A0A8K0WYG8"/>
<proteinExistence type="inferred from homology"/>
<dbReference type="EMBL" id="JAGPXD010000007">
    <property type="protein sequence ID" value="KAH7347643.1"/>
    <property type="molecule type" value="Genomic_DNA"/>
</dbReference>
<feature type="transmembrane region" description="Helical" evidence="4">
    <location>
        <begin position="292"/>
        <end position="312"/>
    </location>
</feature>
<feature type="compositionally biased region" description="Pro residues" evidence="3">
    <location>
        <begin position="13"/>
        <end position="27"/>
    </location>
</feature>
<dbReference type="PANTHER" id="PTHR11360">
    <property type="entry name" value="MONOCARBOXYLATE TRANSPORTER"/>
    <property type="match status" value="1"/>
</dbReference>
<organism evidence="5 6">
    <name type="scientific">Plectosphaerella cucumerina</name>
    <dbReference type="NCBI Taxonomy" id="40658"/>
    <lineage>
        <taxon>Eukaryota</taxon>
        <taxon>Fungi</taxon>
        <taxon>Dikarya</taxon>
        <taxon>Ascomycota</taxon>
        <taxon>Pezizomycotina</taxon>
        <taxon>Sordariomycetes</taxon>
        <taxon>Hypocreomycetidae</taxon>
        <taxon>Glomerellales</taxon>
        <taxon>Plectosphaerellaceae</taxon>
        <taxon>Plectosphaerella</taxon>
    </lineage>
</organism>
<evidence type="ECO:0000256" key="4">
    <source>
        <dbReference type="SAM" id="Phobius"/>
    </source>
</evidence>
<evidence type="ECO:0000256" key="2">
    <source>
        <dbReference type="ARBA" id="ARBA00006727"/>
    </source>
</evidence>
<dbReference type="GO" id="GO:0022857">
    <property type="term" value="F:transmembrane transporter activity"/>
    <property type="evidence" value="ECO:0007669"/>
    <property type="project" value="InterPro"/>
</dbReference>
<keyword evidence="4" id="KW-1133">Transmembrane helix</keyword>
<reference evidence="5" key="1">
    <citation type="journal article" date="2021" name="Nat. Commun.">
        <title>Genetic determinants of endophytism in the Arabidopsis root mycobiome.</title>
        <authorList>
            <person name="Mesny F."/>
            <person name="Miyauchi S."/>
            <person name="Thiergart T."/>
            <person name="Pickel B."/>
            <person name="Atanasova L."/>
            <person name="Karlsson M."/>
            <person name="Huettel B."/>
            <person name="Barry K.W."/>
            <person name="Haridas S."/>
            <person name="Chen C."/>
            <person name="Bauer D."/>
            <person name="Andreopoulos W."/>
            <person name="Pangilinan J."/>
            <person name="LaButti K."/>
            <person name="Riley R."/>
            <person name="Lipzen A."/>
            <person name="Clum A."/>
            <person name="Drula E."/>
            <person name="Henrissat B."/>
            <person name="Kohler A."/>
            <person name="Grigoriev I.V."/>
            <person name="Martin F.M."/>
            <person name="Hacquard S."/>
        </authorList>
    </citation>
    <scope>NUCLEOTIDE SEQUENCE</scope>
    <source>
        <strain evidence="5">MPI-CAGE-AT-0016</strain>
    </source>
</reference>
<accession>A0A8K0WYG8</accession>
<dbReference type="InterPro" id="IPR011701">
    <property type="entry name" value="MFS"/>
</dbReference>
<evidence type="ECO:0000313" key="5">
    <source>
        <dbReference type="EMBL" id="KAH7347643.1"/>
    </source>
</evidence>
<sequence>MSAPCAHSGAAPEPHPSSPKTTTPPPAVLMVDADESDEADEKGFQNDQHLKPLETGLLAWSQVLAGALGNCMSWGNPATFGVYQLHYQETLHLPSSQISWIGSIQVFLTFLLCAVAGRLADAGHTRATVCTGTLLSVLGILATSFATEYWHIFLAQGVCTGLGLGLLFMPCVSVISSYFYRRRPFALALAATGSGFGSVAFPALVQYLTPRIGFPWAVRCHALLALLIAGSECLLLRPRLAGRKKGPLFEWDAFTEPTYFLFAVGTFLFFWVLYFGYFYINAYARNVIGFDTISSVQLLIITNAVGIPVRPIVGWISNNVTGPINTYVVSMFILGAMQFAWIGVTDRVGMYLFSVFFGLAAAASQCVFIGALASLTDDPTKMGARSGIVYLLSAFATLAGPPTAGAIIDRSGGDYFWAQVWGGMGIAVSAFTVAGARYCKTGHVWKVKV</sequence>
<protein>
    <submittedName>
        <fullName evidence="5">Major facilitator superfamily domain-containing protein</fullName>
    </submittedName>
</protein>
<feature type="transmembrane region" description="Helical" evidence="4">
    <location>
        <begin position="420"/>
        <end position="439"/>
    </location>
</feature>
<evidence type="ECO:0000313" key="6">
    <source>
        <dbReference type="Proteomes" id="UP000813385"/>
    </source>
</evidence>
<comment type="similarity">
    <text evidence="2">Belongs to the major facilitator superfamily. Monocarboxylate porter (TC 2.A.1.13) family.</text>
</comment>
<feature type="transmembrane region" description="Helical" evidence="4">
    <location>
        <begin position="350"/>
        <end position="375"/>
    </location>
</feature>
<feature type="transmembrane region" description="Helical" evidence="4">
    <location>
        <begin position="324"/>
        <end position="344"/>
    </location>
</feature>
<feature type="transmembrane region" description="Helical" evidence="4">
    <location>
        <begin position="185"/>
        <end position="204"/>
    </location>
</feature>
<comment type="caution">
    <text evidence="5">The sequence shown here is derived from an EMBL/GenBank/DDBJ whole genome shotgun (WGS) entry which is preliminary data.</text>
</comment>
<evidence type="ECO:0000256" key="1">
    <source>
        <dbReference type="ARBA" id="ARBA00004141"/>
    </source>
</evidence>
<dbReference type="Proteomes" id="UP000813385">
    <property type="component" value="Unassembled WGS sequence"/>
</dbReference>